<evidence type="ECO:0000313" key="2">
    <source>
        <dbReference type="EMBL" id="OXR47786.1"/>
    </source>
</evidence>
<keyword evidence="1" id="KW-0472">Membrane</keyword>
<dbReference type="RefSeq" id="WP_189594844.1">
    <property type="nucleotide sequence ID" value="NZ_NGAF01000001.1"/>
</dbReference>
<reference evidence="2 3" key="1">
    <citation type="submission" date="2017-07" db="EMBL/GenBank/DDBJ databases">
        <title>First draft Genome Sequence of Nocardia cerradoensis isolated from human infection.</title>
        <authorList>
            <person name="Carrasco G."/>
        </authorList>
    </citation>
    <scope>NUCLEOTIDE SEQUENCE [LARGE SCALE GENOMIC DNA]</scope>
    <source>
        <strain evidence="2 3">CNM20130759</strain>
    </source>
</reference>
<comment type="caution">
    <text evidence="2">The sequence shown here is derived from an EMBL/GenBank/DDBJ whole genome shotgun (WGS) entry which is preliminary data.</text>
</comment>
<dbReference type="EMBL" id="NGAF01000001">
    <property type="protein sequence ID" value="OXR47786.1"/>
    <property type="molecule type" value="Genomic_DNA"/>
</dbReference>
<name>A0A231HGD5_9NOCA</name>
<proteinExistence type="predicted"/>
<feature type="transmembrane region" description="Helical" evidence="1">
    <location>
        <begin position="37"/>
        <end position="61"/>
    </location>
</feature>
<accession>A0A231HGD5</accession>
<sequence>MSERADVSPNLTEQGRGPAIARVATELIAWVAAPWALASWSVAAAVIAVTVLIGVPSIFATRGDKKQVLVAVPGWATIAMMLVLVAAAVLGAWFAWPAWVAVLVTVLAVVTVGTELPRWRWLARAP</sequence>
<evidence type="ECO:0000256" key="1">
    <source>
        <dbReference type="SAM" id="Phobius"/>
    </source>
</evidence>
<keyword evidence="1" id="KW-1133">Transmembrane helix</keyword>
<evidence type="ECO:0000313" key="3">
    <source>
        <dbReference type="Proteomes" id="UP000215506"/>
    </source>
</evidence>
<feature type="transmembrane region" description="Helical" evidence="1">
    <location>
        <begin position="96"/>
        <end position="116"/>
    </location>
</feature>
<keyword evidence="1" id="KW-0812">Transmembrane</keyword>
<dbReference type="Proteomes" id="UP000215506">
    <property type="component" value="Unassembled WGS sequence"/>
</dbReference>
<protein>
    <submittedName>
        <fullName evidence="2">Uncharacterized protein</fullName>
    </submittedName>
</protein>
<organism evidence="2 3">
    <name type="scientific">Nocardia cerradoensis</name>
    <dbReference type="NCBI Taxonomy" id="85688"/>
    <lineage>
        <taxon>Bacteria</taxon>
        <taxon>Bacillati</taxon>
        <taxon>Actinomycetota</taxon>
        <taxon>Actinomycetes</taxon>
        <taxon>Mycobacteriales</taxon>
        <taxon>Nocardiaceae</taxon>
        <taxon>Nocardia</taxon>
    </lineage>
</organism>
<gene>
    <name evidence="2" type="ORF">B7C42_00911</name>
</gene>
<feature type="transmembrane region" description="Helical" evidence="1">
    <location>
        <begin position="68"/>
        <end position="90"/>
    </location>
</feature>
<keyword evidence="3" id="KW-1185">Reference proteome</keyword>
<dbReference type="AlphaFoldDB" id="A0A231HGD5"/>